<dbReference type="PROSITE" id="PS50011">
    <property type="entry name" value="PROTEIN_KINASE_DOM"/>
    <property type="match status" value="1"/>
</dbReference>
<dbReference type="Pfam" id="PF00069">
    <property type="entry name" value="Pkinase"/>
    <property type="match status" value="1"/>
</dbReference>
<feature type="compositionally biased region" description="Gly residues" evidence="1">
    <location>
        <begin position="548"/>
        <end position="559"/>
    </location>
</feature>
<feature type="transmembrane region" description="Helical" evidence="2">
    <location>
        <begin position="360"/>
        <end position="383"/>
    </location>
</feature>
<dbReference type="Proteomes" id="UP001165090">
    <property type="component" value="Unassembled WGS sequence"/>
</dbReference>
<organism evidence="4 5">
    <name type="scientific">Volvox africanus</name>
    <dbReference type="NCBI Taxonomy" id="51714"/>
    <lineage>
        <taxon>Eukaryota</taxon>
        <taxon>Viridiplantae</taxon>
        <taxon>Chlorophyta</taxon>
        <taxon>core chlorophytes</taxon>
        <taxon>Chlorophyceae</taxon>
        <taxon>CS clade</taxon>
        <taxon>Chlamydomonadales</taxon>
        <taxon>Volvocaceae</taxon>
        <taxon>Volvox</taxon>
    </lineage>
</organism>
<evidence type="ECO:0000259" key="3">
    <source>
        <dbReference type="PROSITE" id="PS50011"/>
    </source>
</evidence>
<name>A0ABQ5S1T8_9CHLO</name>
<sequence length="870" mass="92766">MSGFHSKSLRTSHTAQIVLVLLWHGWSIWGGIAVEVGLRSGQRGHVGEPHGRLLASFKVANVSTADDFVAAFVNPNVELIRLTSSVVDVPRSAWDPYRPIILTRNLSIEGNTTAFDDWPTLQLNRATAVVSVANGVMLEFRNMFLDGVLATNPTPDQGFTILAPTPLGPPAFMFFGPGSFIIPACFPAHMQMAMVESTPRPSCLPGNQSAITGLPQDGCVNRTDAPPMRRCYASRGLLVDLASDGVSGDPATYGQKTNFVVWLHDVIGLCQEMASDVCIGTRAPYLCYLELLNRTRPQTSALAPQTSEDQRQQQLSTSSTGPGAQDSTAMQLGFVVEGATEGSAATGPHGGGSGVGCRNVIIVACAVSAGVAVLAVLLGLAVWSRRRGQRGEGTGGSSDVRADGVKINGLSDVEETVDGQPGTEGMLAPNEGPGAHHGRYDMDGTAAALEGASVAAVKHPLPRVALTISDSKDSKTLHAASHTVVLTPNTDPRASLELHLRVVDRTALQAGGKGSTGEEGSSIYVDADSGAGRSGGGNSDGESSGEDNGVGNGPEGGYQGADEHHYSVSSGNNHKDDGEGTGMDGRVGSSMPTVLELLPVIRGKGAFGRVVEGLYREQRVAVKLLLSEGEYGATLEEVFTKSFVQEFQVLSRCRHPNVVRLLAACVDGPRRCLVMELMETSLERLIHSGPLIMPLPKVFHIGICICNALAYLHPTITHRDLKPANVLINNPSSDRPIVKLSDFGTSRLRLTVTPTLDPEAGTPAYMAPECFDLSNNRILHHADMYSLGVLLWEMVTCLRPWQGQGLMDIAIKVTWNRNRLPLNDLPSSRCPQKLVRLLHSCWDADPVRRPAAAEAAKILTLLLQQVERES</sequence>
<evidence type="ECO:0000256" key="1">
    <source>
        <dbReference type="SAM" id="MobiDB-lite"/>
    </source>
</evidence>
<keyword evidence="2" id="KW-1133">Transmembrane helix</keyword>
<dbReference type="PANTHER" id="PTHR44329">
    <property type="entry name" value="SERINE/THREONINE-PROTEIN KINASE TNNI3K-RELATED"/>
    <property type="match status" value="1"/>
</dbReference>
<dbReference type="SMART" id="SM00220">
    <property type="entry name" value="S_TKc"/>
    <property type="match status" value="1"/>
</dbReference>
<dbReference type="SUPFAM" id="SSF56112">
    <property type="entry name" value="Protein kinase-like (PK-like)"/>
    <property type="match status" value="1"/>
</dbReference>
<feature type="domain" description="Protein kinase" evidence="3">
    <location>
        <begin position="596"/>
        <end position="862"/>
    </location>
</feature>
<dbReference type="InterPro" id="IPR011009">
    <property type="entry name" value="Kinase-like_dom_sf"/>
</dbReference>
<evidence type="ECO:0000313" key="5">
    <source>
        <dbReference type="Proteomes" id="UP001165090"/>
    </source>
</evidence>
<proteinExistence type="predicted"/>
<dbReference type="InterPro" id="IPR000719">
    <property type="entry name" value="Prot_kinase_dom"/>
</dbReference>
<keyword evidence="2" id="KW-0472">Membrane</keyword>
<keyword evidence="2" id="KW-0812">Transmembrane</keyword>
<protein>
    <recommendedName>
        <fullName evidence="3">Protein kinase domain-containing protein</fullName>
    </recommendedName>
</protein>
<dbReference type="InterPro" id="IPR008271">
    <property type="entry name" value="Ser/Thr_kinase_AS"/>
</dbReference>
<dbReference type="Gene3D" id="1.10.510.10">
    <property type="entry name" value="Transferase(Phosphotransferase) domain 1"/>
    <property type="match status" value="1"/>
</dbReference>
<evidence type="ECO:0000313" key="4">
    <source>
        <dbReference type="EMBL" id="GLI63418.1"/>
    </source>
</evidence>
<reference evidence="4 5" key="1">
    <citation type="journal article" date="2023" name="IScience">
        <title>Expanded male sex-determining region conserved during the evolution of homothallism in the green alga Volvox.</title>
        <authorList>
            <person name="Yamamoto K."/>
            <person name="Matsuzaki R."/>
            <person name="Mahakham W."/>
            <person name="Heman W."/>
            <person name="Sekimoto H."/>
            <person name="Kawachi M."/>
            <person name="Minakuchi Y."/>
            <person name="Toyoda A."/>
            <person name="Nozaki H."/>
        </authorList>
    </citation>
    <scope>NUCLEOTIDE SEQUENCE [LARGE SCALE GENOMIC DNA]</scope>
    <source>
        <strain evidence="4 5">NIES-4468</strain>
    </source>
</reference>
<dbReference type="PANTHER" id="PTHR44329:SF214">
    <property type="entry name" value="PROTEIN KINASE DOMAIN-CONTAINING PROTEIN"/>
    <property type="match status" value="1"/>
</dbReference>
<feature type="region of interest" description="Disordered" evidence="1">
    <location>
        <begin position="300"/>
        <end position="326"/>
    </location>
</feature>
<accession>A0ABQ5S1T8</accession>
<feature type="compositionally biased region" description="Low complexity" evidence="1">
    <location>
        <begin position="518"/>
        <end position="531"/>
    </location>
</feature>
<dbReference type="EMBL" id="BSDZ01000015">
    <property type="protein sequence ID" value="GLI63418.1"/>
    <property type="molecule type" value="Genomic_DNA"/>
</dbReference>
<comment type="caution">
    <text evidence="4">The sequence shown here is derived from an EMBL/GenBank/DDBJ whole genome shotgun (WGS) entry which is preliminary data.</text>
</comment>
<evidence type="ECO:0000256" key="2">
    <source>
        <dbReference type="SAM" id="Phobius"/>
    </source>
</evidence>
<keyword evidence="5" id="KW-1185">Reference proteome</keyword>
<dbReference type="PROSITE" id="PS00108">
    <property type="entry name" value="PROTEIN_KINASE_ST"/>
    <property type="match status" value="1"/>
</dbReference>
<feature type="region of interest" description="Disordered" evidence="1">
    <location>
        <begin position="510"/>
        <end position="588"/>
    </location>
</feature>
<gene>
    <name evidence="4" type="ORF">VaNZ11_006386</name>
</gene>
<dbReference type="InterPro" id="IPR051681">
    <property type="entry name" value="Ser/Thr_Kinases-Pseudokinases"/>
</dbReference>